<evidence type="ECO:0000259" key="1">
    <source>
        <dbReference type="Pfam" id="PF13358"/>
    </source>
</evidence>
<evidence type="ECO:0000313" key="2">
    <source>
        <dbReference type="EMBL" id="KIH46808.1"/>
    </source>
</evidence>
<dbReference type="PANTHER" id="PTHR23022:SF135">
    <property type="entry name" value="SI:DKEY-77F5.3"/>
    <property type="match status" value="1"/>
</dbReference>
<dbReference type="PANTHER" id="PTHR23022">
    <property type="entry name" value="TRANSPOSABLE ELEMENT-RELATED"/>
    <property type="match status" value="1"/>
</dbReference>
<proteinExistence type="predicted"/>
<organism evidence="2 3">
    <name type="scientific">Ancylostoma duodenale</name>
    <dbReference type="NCBI Taxonomy" id="51022"/>
    <lineage>
        <taxon>Eukaryota</taxon>
        <taxon>Metazoa</taxon>
        <taxon>Ecdysozoa</taxon>
        <taxon>Nematoda</taxon>
        <taxon>Chromadorea</taxon>
        <taxon>Rhabditida</taxon>
        <taxon>Rhabditina</taxon>
        <taxon>Rhabditomorpha</taxon>
        <taxon>Strongyloidea</taxon>
        <taxon>Ancylostomatidae</taxon>
        <taxon>Ancylostomatinae</taxon>
        <taxon>Ancylostoma</taxon>
    </lineage>
</organism>
<dbReference type="GO" id="GO:0003676">
    <property type="term" value="F:nucleic acid binding"/>
    <property type="evidence" value="ECO:0007669"/>
    <property type="project" value="InterPro"/>
</dbReference>
<dbReference type="Proteomes" id="UP000054047">
    <property type="component" value="Unassembled WGS sequence"/>
</dbReference>
<dbReference type="InterPro" id="IPR052338">
    <property type="entry name" value="Transposase_5"/>
</dbReference>
<dbReference type="Gene3D" id="3.30.420.10">
    <property type="entry name" value="Ribonuclease H-like superfamily/Ribonuclease H"/>
    <property type="match status" value="1"/>
</dbReference>
<sequence>MVDNNEDFADCIFTDESTVQLDCCVKHCFVKEGEFYARLKSKVKPSAKLHLCGGISVRGATELAVFPGEMRLNSQCYCEILERCFVRFNNSAYHGYGKLVPDNAPAHTTAKLDSWNVDVVDWLPESPDLNPIELVWGTTKKFLR</sequence>
<protein>
    <recommendedName>
        <fullName evidence="1">Tc1-like transposase DDE domain-containing protein</fullName>
    </recommendedName>
</protein>
<dbReference type="AlphaFoldDB" id="A0A0C2BSG2"/>
<dbReference type="OrthoDB" id="5854164at2759"/>
<gene>
    <name evidence="2" type="ORF">ANCDUO_23137</name>
</gene>
<dbReference type="InterPro" id="IPR036397">
    <property type="entry name" value="RNaseH_sf"/>
</dbReference>
<dbReference type="Pfam" id="PF13358">
    <property type="entry name" value="DDE_3"/>
    <property type="match status" value="1"/>
</dbReference>
<reference evidence="2 3" key="1">
    <citation type="submission" date="2013-12" db="EMBL/GenBank/DDBJ databases">
        <title>Draft genome of the parsitic nematode Ancylostoma duodenale.</title>
        <authorList>
            <person name="Mitreva M."/>
        </authorList>
    </citation>
    <scope>NUCLEOTIDE SEQUENCE [LARGE SCALE GENOMIC DNA]</scope>
    <source>
        <strain evidence="2 3">Zhejiang</strain>
    </source>
</reference>
<evidence type="ECO:0000313" key="3">
    <source>
        <dbReference type="Proteomes" id="UP000054047"/>
    </source>
</evidence>
<keyword evidence="3" id="KW-1185">Reference proteome</keyword>
<accession>A0A0C2BSG2</accession>
<dbReference type="EMBL" id="KN768461">
    <property type="protein sequence ID" value="KIH46808.1"/>
    <property type="molecule type" value="Genomic_DNA"/>
</dbReference>
<feature type="domain" description="Tc1-like transposase DDE" evidence="1">
    <location>
        <begin position="11"/>
        <end position="141"/>
    </location>
</feature>
<dbReference type="InterPro" id="IPR038717">
    <property type="entry name" value="Tc1-like_DDE_dom"/>
</dbReference>
<name>A0A0C2BSG2_9BILA</name>